<evidence type="ECO:0000256" key="1">
    <source>
        <dbReference type="ARBA" id="ARBA00004141"/>
    </source>
</evidence>
<evidence type="ECO:0000256" key="4">
    <source>
        <dbReference type="ARBA" id="ARBA00023136"/>
    </source>
</evidence>
<evidence type="ECO:0000313" key="8">
    <source>
        <dbReference type="Proteomes" id="UP000291832"/>
    </source>
</evidence>
<protein>
    <submittedName>
        <fullName evidence="7">Putative membrane protein</fullName>
    </submittedName>
</protein>
<evidence type="ECO:0000256" key="3">
    <source>
        <dbReference type="ARBA" id="ARBA00022989"/>
    </source>
</evidence>
<name>A0A4Q7TYB5_9MICO</name>
<proteinExistence type="predicted"/>
<sequence length="728" mass="75473">MKNIARIFITDARRVQRNAIALVVLFGVVVLPSFFGWFNVLSSWDPFGNVKNLKVAVANADEGYQGELFPMKINVGEQVISNLRANTDLNWVFTSEEEAIEGTKAGDYYAALVLPPSFSRDMMTFLAPGAQAAKIDYYSNEKKNALSPKITDEAATEVSTTINSTFTKTLNEVGLALISSLADQAGSDESRAALGRVQASAQTAATTIGSSATTLELFSSLLGSSTGLVRGAASLTDASLAAVQDASNAIGEGATAAQSLQSVLGTANESISAALASTSGSYTALIAQLSELDADFAGQAEDAAATLTAAASAIDVRVTANQELHDTLEAQAQATSDPALKAALQGTAATLQGAIDRQTALASRVTSSATKLAETGAGMGADRDEIIALADAARAAVDGARDSYDGTLRPKLEQLAGSLAGINSGFEQIGGDLAAAATALSGGSTSLVAFLTQAEETTTAIATDLRDAADKFSELASALGEAASGGDLSKVVALIGGNQEALAGELTSPVGLKRIAVYPVDTFGAQMAPFYTVLGLWVGALLLSVLIRTDVSPSILPAAGPFTKTQEYFGRYGMFAVLGFFQSSLLYLGLMGFVGVHVAHPLLLLLAGWVMSFVFSLITYTLVLSFGEAGKAFAVFLLVVQISAGGGAYPLSVLPQWFQSISPWLPVTHATNAVRAAIAGIYEGDYWISLGQLALFVVPALLIGLVLRLPVLKINGDLARALESTKLM</sequence>
<evidence type="ECO:0000313" key="7">
    <source>
        <dbReference type="EMBL" id="RZT64702.1"/>
    </source>
</evidence>
<comment type="subcellular location">
    <subcellularLocation>
        <location evidence="1">Membrane</location>
        <topology evidence="1">Multi-pass membrane protein</topology>
    </subcellularLocation>
</comment>
<feature type="transmembrane region" description="Helical" evidence="5">
    <location>
        <begin position="602"/>
        <end position="623"/>
    </location>
</feature>
<evidence type="ECO:0000256" key="5">
    <source>
        <dbReference type="SAM" id="Phobius"/>
    </source>
</evidence>
<gene>
    <name evidence="7" type="ORF">EV139_2125</name>
</gene>
<dbReference type="Pfam" id="PF12698">
    <property type="entry name" value="ABC2_membrane_3"/>
    <property type="match status" value="2"/>
</dbReference>
<organism evidence="7 8">
    <name type="scientific">Leucobacter luti</name>
    <dbReference type="NCBI Taxonomy" id="340320"/>
    <lineage>
        <taxon>Bacteria</taxon>
        <taxon>Bacillati</taxon>
        <taxon>Actinomycetota</taxon>
        <taxon>Actinomycetes</taxon>
        <taxon>Micrococcales</taxon>
        <taxon>Microbacteriaceae</taxon>
        <taxon>Leucobacter</taxon>
    </lineage>
</organism>
<feature type="transmembrane region" description="Helical" evidence="5">
    <location>
        <begin position="20"/>
        <end position="38"/>
    </location>
</feature>
<dbReference type="Gene3D" id="3.40.1710.10">
    <property type="entry name" value="abc type-2 transporter like domain"/>
    <property type="match status" value="1"/>
</dbReference>
<dbReference type="EMBL" id="SHKI01000005">
    <property type="protein sequence ID" value="RZT64702.1"/>
    <property type="molecule type" value="Genomic_DNA"/>
</dbReference>
<reference evidence="7 8" key="1">
    <citation type="journal article" date="2015" name="Stand. Genomic Sci.">
        <title>Genomic Encyclopedia of Bacterial and Archaeal Type Strains, Phase III: the genomes of soil and plant-associated and newly described type strains.</title>
        <authorList>
            <person name="Whitman W.B."/>
            <person name="Woyke T."/>
            <person name="Klenk H.P."/>
            <person name="Zhou Y."/>
            <person name="Lilburn T.G."/>
            <person name="Beck B.J."/>
            <person name="De Vos P."/>
            <person name="Vandamme P."/>
            <person name="Eisen J.A."/>
            <person name="Garrity G."/>
            <person name="Hugenholtz P."/>
            <person name="Kyrpides N.C."/>
        </authorList>
    </citation>
    <scope>NUCLEOTIDE SEQUENCE [LARGE SCALE GENOMIC DNA]</scope>
    <source>
        <strain evidence="7 8">RF6</strain>
    </source>
</reference>
<evidence type="ECO:0000256" key="2">
    <source>
        <dbReference type="ARBA" id="ARBA00022692"/>
    </source>
</evidence>
<dbReference type="PANTHER" id="PTHR43077:SF10">
    <property type="entry name" value="TRANSPORT PERMEASE PROTEIN"/>
    <property type="match status" value="1"/>
</dbReference>
<dbReference type="OrthoDB" id="9811483at2"/>
<dbReference type="AlphaFoldDB" id="A0A4Q7TYB5"/>
<feature type="domain" description="ABC-2 type transporter transmembrane" evidence="6">
    <location>
        <begin position="485"/>
        <end position="705"/>
    </location>
</feature>
<dbReference type="PANTHER" id="PTHR43077">
    <property type="entry name" value="TRANSPORT PERMEASE YVFS-RELATED"/>
    <property type="match status" value="1"/>
</dbReference>
<feature type="transmembrane region" description="Helical" evidence="5">
    <location>
        <begin position="528"/>
        <end position="547"/>
    </location>
</feature>
<comment type="caution">
    <text evidence="7">The sequence shown here is derived from an EMBL/GenBank/DDBJ whole genome shotgun (WGS) entry which is preliminary data.</text>
</comment>
<accession>A0A4Q7TYB5</accession>
<dbReference type="NCBIfam" id="TIGR03061">
    <property type="entry name" value="pip_yhgE_Nterm"/>
    <property type="match status" value="1"/>
</dbReference>
<dbReference type="InterPro" id="IPR051328">
    <property type="entry name" value="T7SS_ABC-Transporter"/>
</dbReference>
<dbReference type="InterPro" id="IPR017500">
    <property type="entry name" value="Phage_infect_YhgE_N"/>
</dbReference>
<dbReference type="InterPro" id="IPR017501">
    <property type="entry name" value="Phage_infect_YhgE_C"/>
</dbReference>
<keyword evidence="3 5" id="KW-1133">Transmembrane helix</keyword>
<evidence type="ECO:0000259" key="6">
    <source>
        <dbReference type="Pfam" id="PF12698"/>
    </source>
</evidence>
<feature type="transmembrane region" description="Helical" evidence="5">
    <location>
        <begin position="635"/>
        <end position="658"/>
    </location>
</feature>
<feature type="transmembrane region" description="Helical" evidence="5">
    <location>
        <begin position="568"/>
        <end position="590"/>
    </location>
</feature>
<feature type="transmembrane region" description="Helical" evidence="5">
    <location>
        <begin position="686"/>
        <end position="707"/>
    </location>
</feature>
<keyword evidence="8" id="KW-1185">Reference proteome</keyword>
<dbReference type="Proteomes" id="UP000291832">
    <property type="component" value="Unassembled WGS sequence"/>
</dbReference>
<dbReference type="GO" id="GO:0016020">
    <property type="term" value="C:membrane"/>
    <property type="evidence" value="ECO:0007669"/>
    <property type="project" value="UniProtKB-SubCell"/>
</dbReference>
<dbReference type="RefSeq" id="WP_130454293.1">
    <property type="nucleotide sequence ID" value="NZ_QYAG01000001.1"/>
</dbReference>
<dbReference type="InterPro" id="IPR013525">
    <property type="entry name" value="ABC2_TM"/>
</dbReference>
<keyword evidence="4 5" id="KW-0472">Membrane</keyword>
<keyword evidence="2 5" id="KW-0812">Transmembrane</keyword>
<dbReference type="GO" id="GO:0140359">
    <property type="term" value="F:ABC-type transporter activity"/>
    <property type="evidence" value="ECO:0007669"/>
    <property type="project" value="InterPro"/>
</dbReference>
<dbReference type="NCBIfam" id="TIGR03062">
    <property type="entry name" value="pip_yhgE_Cterm"/>
    <property type="match status" value="1"/>
</dbReference>
<feature type="domain" description="ABC-2 type transporter transmembrane" evidence="6">
    <location>
        <begin position="24"/>
        <end position="223"/>
    </location>
</feature>